<feature type="region of interest" description="Disordered" evidence="1">
    <location>
        <begin position="1"/>
        <end position="39"/>
    </location>
</feature>
<dbReference type="EMBL" id="CH476623">
    <property type="protein sequence ID" value="EDN99624.1"/>
    <property type="molecule type" value="Genomic_DNA"/>
</dbReference>
<dbReference type="KEGG" id="ssl:SS1G_02482"/>
<evidence type="ECO:0000313" key="2">
    <source>
        <dbReference type="EMBL" id="EDN99624.1"/>
    </source>
</evidence>
<dbReference type="InParanoid" id="A7EAZ6"/>
<evidence type="ECO:0000313" key="3">
    <source>
        <dbReference type="Proteomes" id="UP000001312"/>
    </source>
</evidence>
<dbReference type="GeneID" id="5492619"/>
<dbReference type="HOGENOM" id="CLU_2039463_0_0_1"/>
<dbReference type="RefSeq" id="XP_001596262.1">
    <property type="nucleotide sequence ID" value="XM_001596212.1"/>
</dbReference>
<dbReference type="AlphaFoldDB" id="A7EAZ6"/>
<sequence length="121" mass="13389">MSTEQMLSIGVSRSSELSVPPTCQKSKNSRSENGGRADLITSERISTRLTLIWVYLVYVIGKVKPPDQKGVQVLMQNLLLKTGTLQSPYYLRSTPYLSLATAEKEVREERVGCYGGYDGIG</sequence>
<evidence type="ECO:0000256" key="1">
    <source>
        <dbReference type="SAM" id="MobiDB-lite"/>
    </source>
</evidence>
<accession>A7EAZ6</accession>
<protein>
    <submittedName>
        <fullName evidence="2">Uncharacterized protein</fullName>
    </submittedName>
</protein>
<reference evidence="3" key="1">
    <citation type="journal article" date="2011" name="PLoS Genet.">
        <title>Genomic analysis of the necrotrophic fungal pathogens Sclerotinia sclerotiorum and Botrytis cinerea.</title>
        <authorList>
            <person name="Amselem J."/>
            <person name="Cuomo C.A."/>
            <person name="van Kan J.A."/>
            <person name="Viaud M."/>
            <person name="Benito E.P."/>
            <person name="Couloux A."/>
            <person name="Coutinho P.M."/>
            <person name="de Vries R.P."/>
            <person name="Dyer P.S."/>
            <person name="Fillinger S."/>
            <person name="Fournier E."/>
            <person name="Gout L."/>
            <person name="Hahn M."/>
            <person name="Kohn L."/>
            <person name="Lapalu N."/>
            <person name="Plummer K.M."/>
            <person name="Pradier J.M."/>
            <person name="Quevillon E."/>
            <person name="Sharon A."/>
            <person name="Simon A."/>
            <person name="ten Have A."/>
            <person name="Tudzynski B."/>
            <person name="Tudzynski P."/>
            <person name="Wincker P."/>
            <person name="Andrew M."/>
            <person name="Anthouard V."/>
            <person name="Beever R.E."/>
            <person name="Beffa R."/>
            <person name="Benoit I."/>
            <person name="Bouzid O."/>
            <person name="Brault B."/>
            <person name="Chen Z."/>
            <person name="Choquer M."/>
            <person name="Collemare J."/>
            <person name="Cotton P."/>
            <person name="Danchin E.G."/>
            <person name="Da Silva C."/>
            <person name="Gautier A."/>
            <person name="Giraud C."/>
            <person name="Giraud T."/>
            <person name="Gonzalez C."/>
            <person name="Grossetete S."/>
            <person name="Guldener U."/>
            <person name="Henrissat B."/>
            <person name="Howlett B.J."/>
            <person name="Kodira C."/>
            <person name="Kretschmer M."/>
            <person name="Lappartient A."/>
            <person name="Leroch M."/>
            <person name="Levis C."/>
            <person name="Mauceli E."/>
            <person name="Neuveglise C."/>
            <person name="Oeser B."/>
            <person name="Pearson M."/>
            <person name="Poulain J."/>
            <person name="Poussereau N."/>
            <person name="Quesneville H."/>
            <person name="Rascle C."/>
            <person name="Schumacher J."/>
            <person name="Segurens B."/>
            <person name="Sexton A."/>
            <person name="Silva E."/>
            <person name="Sirven C."/>
            <person name="Soanes D.M."/>
            <person name="Talbot N.J."/>
            <person name="Templeton M."/>
            <person name="Yandava C."/>
            <person name="Yarden O."/>
            <person name="Zeng Q."/>
            <person name="Rollins J.A."/>
            <person name="Lebrun M.H."/>
            <person name="Dickman M."/>
        </authorList>
    </citation>
    <scope>NUCLEOTIDE SEQUENCE [LARGE SCALE GENOMIC DNA]</scope>
    <source>
        <strain evidence="3">ATCC 18683 / 1980 / Ss-1</strain>
    </source>
</reference>
<proteinExistence type="predicted"/>
<gene>
    <name evidence="2" type="ORF">SS1G_02482</name>
</gene>
<keyword evidence="3" id="KW-1185">Reference proteome</keyword>
<dbReference type="Proteomes" id="UP000001312">
    <property type="component" value="Unassembled WGS sequence"/>
</dbReference>
<feature type="compositionally biased region" description="Polar residues" evidence="1">
    <location>
        <begin position="1"/>
        <end position="26"/>
    </location>
</feature>
<organism evidence="2 3">
    <name type="scientific">Sclerotinia sclerotiorum (strain ATCC 18683 / 1980 / Ss-1)</name>
    <name type="common">White mold</name>
    <name type="synonym">Whetzelinia sclerotiorum</name>
    <dbReference type="NCBI Taxonomy" id="665079"/>
    <lineage>
        <taxon>Eukaryota</taxon>
        <taxon>Fungi</taxon>
        <taxon>Dikarya</taxon>
        <taxon>Ascomycota</taxon>
        <taxon>Pezizomycotina</taxon>
        <taxon>Leotiomycetes</taxon>
        <taxon>Helotiales</taxon>
        <taxon>Sclerotiniaceae</taxon>
        <taxon>Sclerotinia</taxon>
    </lineage>
</organism>
<name>A7EAZ6_SCLS1</name>